<sequence>MPRNVEKEQEQIWNGNRFMVSTDETTGVFIRDVDKLFHQYRNLRMSIYNQYKGYLSSDPITQDELRSYIDEQFIRLVKEYDIGSDVDFPGYIKIKLHSRVKNSFIKSVFRDKQRVFVTRNSFDVSNLIEQNPCNDEELDYYATLEYAIGGFKLTQMEKEVLFYLLQELTDPQIERAIKDDHPRERISSATIRETIKDMSELLRTKLLESLEN</sequence>
<organism evidence="1 2">
    <name type="scientific">Bacillus phage BCP8-2</name>
    <dbReference type="NCBI Taxonomy" id="1129192"/>
    <lineage>
        <taxon>Viruses</taxon>
        <taxon>Duplodnaviria</taxon>
        <taxon>Heunggongvirae</taxon>
        <taxon>Uroviricota</taxon>
        <taxon>Caudoviricetes</taxon>
        <taxon>Herelleviridae</taxon>
        <taxon>Bastillevirinae</taxon>
        <taxon>Caeruleovirus</taxon>
        <taxon>Caeruleovirus BCP82</taxon>
    </lineage>
</organism>
<proteinExistence type="predicted"/>
<keyword evidence="2" id="KW-1185">Reference proteome</keyword>
<name>A0A0E3D9M6_9CAUD</name>
<protein>
    <submittedName>
        <fullName evidence="1">Putative sigma factor</fullName>
    </submittedName>
</protein>
<dbReference type="GeneID" id="24723431"/>
<dbReference type="EMBL" id="KJ081346">
    <property type="protein sequence ID" value="AHJ87205.1"/>
    <property type="molecule type" value="Genomic_DNA"/>
</dbReference>
<reference evidence="1 2" key="2">
    <citation type="journal article" date="2015" name="Arch. Virol.">
        <title>Complete genome sequence analysis and identification of putative metallo-beta-lactamase and SpoIIIE homologs in Bacillus cereus group phage BCP8-2, a new member of the proposed Bastille-like group.</title>
        <authorList>
            <person name="Asare P.T."/>
            <person name="Bandara N."/>
            <person name="Jeong T.Y."/>
            <person name="Ryu S."/>
            <person name="Klumpp J."/>
            <person name="Kim K.P."/>
        </authorList>
    </citation>
    <scope>NUCLEOTIDE SEQUENCE [LARGE SCALE GENOMIC DNA]</scope>
    <source>
        <strain evidence="1">BCP8-2</strain>
    </source>
</reference>
<evidence type="ECO:0000313" key="2">
    <source>
        <dbReference type="Proteomes" id="UP000033014"/>
    </source>
</evidence>
<dbReference type="OrthoDB" id="15139at10239"/>
<gene>
    <name evidence="1" type="ORF">BCP8-2_167</name>
</gene>
<accession>A0A0E3D9M6</accession>
<evidence type="ECO:0000313" key="1">
    <source>
        <dbReference type="EMBL" id="AHJ87205.1"/>
    </source>
</evidence>
<dbReference type="Proteomes" id="UP000033014">
    <property type="component" value="Segment"/>
</dbReference>
<dbReference type="RefSeq" id="YP_009149728.1">
    <property type="nucleotide sequence ID" value="NC_027355.1"/>
</dbReference>
<reference evidence="2" key="1">
    <citation type="submission" date="2014-01" db="EMBL/GenBank/DDBJ databases">
        <title>Genomic and Proteomic Analysis of Broad Host Range Virulent Bacillus Group Phage BCP8-2 Leading To the Creation of New Genus within Myoviruses.</title>
        <authorList>
            <person name="Bandara N."/>
            <person name="Asare P.T."/>
            <person name="Kim K.P."/>
        </authorList>
    </citation>
    <scope>NUCLEOTIDE SEQUENCE [LARGE SCALE GENOMIC DNA]</scope>
</reference>
<dbReference type="KEGG" id="vg:24723431"/>